<dbReference type="Pfam" id="PF10074">
    <property type="entry name" value="RovC_DNA-bd"/>
    <property type="match status" value="1"/>
</dbReference>
<evidence type="ECO:0000313" key="2">
    <source>
        <dbReference type="EMBL" id="MCF3947328.1"/>
    </source>
</evidence>
<reference evidence="2 3" key="1">
    <citation type="submission" date="2022-01" db="EMBL/GenBank/DDBJ databases">
        <authorList>
            <person name="Won M."/>
            <person name="Kim S.-J."/>
            <person name="Kwon S.-W."/>
        </authorList>
    </citation>
    <scope>NUCLEOTIDE SEQUENCE [LARGE SCALE GENOMIC DNA]</scope>
    <source>
        <strain evidence="2 3">KCTC 23505</strain>
    </source>
</reference>
<evidence type="ECO:0000313" key="3">
    <source>
        <dbReference type="Proteomes" id="UP001521209"/>
    </source>
</evidence>
<name>A0ABS9DZ23_9PROT</name>
<proteinExistence type="predicted"/>
<dbReference type="Proteomes" id="UP001521209">
    <property type="component" value="Unassembled WGS sequence"/>
</dbReference>
<keyword evidence="3" id="KW-1185">Reference proteome</keyword>
<comment type="caution">
    <text evidence="2">The sequence shown here is derived from an EMBL/GenBank/DDBJ whole genome shotgun (WGS) entry which is preliminary data.</text>
</comment>
<protein>
    <submittedName>
        <fullName evidence="2">DUF2285 domain-containing protein</fullName>
    </submittedName>
</protein>
<dbReference type="InterPro" id="IPR018754">
    <property type="entry name" value="RovC-like_DNA-bd"/>
</dbReference>
<gene>
    <name evidence="2" type="ORF">L2A60_11640</name>
</gene>
<feature type="domain" description="T6SS Transcription factor RovC-like DNA binding" evidence="1">
    <location>
        <begin position="26"/>
        <end position="133"/>
    </location>
</feature>
<accession>A0ABS9DZ23</accession>
<evidence type="ECO:0000259" key="1">
    <source>
        <dbReference type="Pfam" id="PF10074"/>
    </source>
</evidence>
<dbReference type="EMBL" id="JAKGBZ010000021">
    <property type="protein sequence ID" value="MCF3947328.1"/>
    <property type="molecule type" value="Genomic_DNA"/>
</dbReference>
<sequence>MISDGSGELHLRMRATGIAIHPAILLPADGAYALRLEVALRFMKRLHGRSTQLLPPVLRIRPPQRRLLIQLLHAADVARAGGGPREVASLVLKDKRASLPSIEWKDAAIRKQAERLIRRATTLVDRDYLKILHGN</sequence>
<organism evidence="2 3">
    <name type="scientific">Acidiphilium iwatense</name>
    <dbReference type="NCBI Taxonomy" id="768198"/>
    <lineage>
        <taxon>Bacteria</taxon>
        <taxon>Pseudomonadati</taxon>
        <taxon>Pseudomonadota</taxon>
        <taxon>Alphaproteobacteria</taxon>
        <taxon>Acetobacterales</taxon>
        <taxon>Acidocellaceae</taxon>
        <taxon>Acidiphilium</taxon>
    </lineage>
</organism>